<feature type="compositionally biased region" description="Polar residues" evidence="1">
    <location>
        <begin position="8"/>
        <end position="17"/>
    </location>
</feature>
<protein>
    <submittedName>
        <fullName evidence="2">Uncharacterized protein</fullName>
    </submittedName>
</protein>
<feature type="non-terminal residue" evidence="2">
    <location>
        <position position="120"/>
    </location>
</feature>
<dbReference type="EMBL" id="RWGY01000384">
    <property type="protein sequence ID" value="TVU01829.1"/>
    <property type="molecule type" value="Genomic_DNA"/>
</dbReference>
<name>A0A5J9SSB3_9POAL</name>
<evidence type="ECO:0000313" key="3">
    <source>
        <dbReference type="Proteomes" id="UP000324897"/>
    </source>
</evidence>
<feature type="region of interest" description="Disordered" evidence="1">
    <location>
        <begin position="1"/>
        <end position="20"/>
    </location>
</feature>
<keyword evidence="3" id="KW-1185">Reference proteome</keyword>
<proteinExistence type="predicted"/>
<gene>
    <name evidence="2" type="ORF">EJB05_52714</name>
</gene>
<comment type="caution">
    <text evidence="2">The sequence shown here is derived from an EMBL/GenBank/DDBJ whole genome shotgun (WGS) entry which is preliminary data.</text>
</comment>
<dbReference type="Proteomes" id="UP000324897">
    <property type="component" value="Unassembled WGS sequence"/>
</dbReference>
<accession>A0A5J9SSB3</accession>
<reference evidence="2 3" key="1">
    <citation type="journal article" date="2019" name="Sci. Rep.">
        <title>A high-quality genome of Eragrostis curvula grass provides insights into Poaceae evolution and supports new strategies to enhance forage quality.</title>
        <authorList>
            <person name="Carballo J."/>
            <person name="Santos B.A.C.M."/>
            <person name="Zappacosta D."/>
            <person name="Garbus I."/>
            <person name="Selva J.P."/>
            <person name="Gallo C.A."/>
            <person name="Diaz A."/>
            <person name="Albertini E."/>
            <person name="Caccamo M."/>
            <person name="Echenique V."/>
        </authorList>
    </citation>
    <scope>NUCLEOTIDE SEQUENCE [LARGE SCALE GENOMIC DNA]</scope>
    <source>
        <strain evidence="3">cv. Victoria</strain>
        <tissue evidence="2">Leaf</tissue>
    </source>
</reference>
<evidence type="ECO:0000256" key="1">
    <source>
        <dbReference type="SAM" id="MobiDB-lite"/>
    </source>
</evidence>
<dbReference type="Gramene" id="TVU01829">
    <property type="protein sequence ID" value="TVU01829"/>
    <property type="gene ID" value="EJB05_52714"/>
</dbReference>
<sequence length="120" mass="13307">MTLLPQLRPTTRMSPSGRSHKGAKLVVLPVDVDPVAESFRYSTIAPSVVMMRTTALERLIRFYSRAGPDDGYTPGAYNSSSAVRQGEFEFSRVHSNVQNFEMSHVVSDDLTLEALHAVDH</sequence>
<dbReference type="AlphaFoldDB" id="A0A5J9SSB3"/>
<evidence type="ECO:0000313" key="2">
    <source>
        <dbReference type="EMBL" id="TVU01829.1"/>
    </source>
</evidence>
<organism evidence="2 3">
    <name type="scientific">Eragrostis curvula</name>
    <name type="common">weeping love grass</name>
    <dbReference type="NCBI Taxonomy" id="38414"/>
    <lineage>
        <taxon>Eukaryota</taxon>
        <taxon>Viridiplantae</taxon>
        <taxon>Streptophyta</taxon>
        <taxon>Embryophyta</taxon>
        <taxon>Tracheophyta</taxon>
        <taxon>Spermatophyta</taxon>
        <taxon>Magnoliopsida</taxon>
        <taxon>Liliopsida</taxon>
        <taxon>Poales</taxon>
        <taxon>Poaceae</taxon>
        <taxon>PACMAD clade</taxon>
        <taxon>Chloridoideae</taxon>
        <taxon>Eragrostideae</taxon>
        <taxon>Eragrostidinae</taxon>
        <taxon>Eragrostis</taxon>
    </lineage>
</organism>